<organism evidence="2 3">
    <name type="scientific">Nocardioides panaciterrulae</name>
    <dbReference type="NCBI Taxonomy" id="661492"/>
    <lineage>
        <taxon>Bacteria</taxon>
        <taxon>Bacillati</taxon>
        <taxon>Actinomycetota</taxon>
        <taxon>Actinomycetes</taxon>
        <taxon>Propionibacteriales</taxon>
        <taxon>Nocardioidaceae</taxon>
        <taxon>Nocardioides</taxon>
    </lineage>
</organism>
<accession>A0A7Y9E4T1</accession>
<evidence type="ECO:0000313" key="3">
    <source>
        <dbReference type="Proteomes" id="UP000535511"/>
    </source>
</evidence>
<name>A0A7Y9E4T1_9ACTN</name>
<keyword evidence="1" id="KW-0175">Coiled coil</keyword>
<dbReference type="Proteomes" id="UP000535511">
    <property type="component" value="Unassembled WGS sequence"/>
</dbReference>
<dbReference type="RefSeq" id="WP_179662781.1">
    <property type="nucleotide sequence ID" value="NZ_JACCBG010000001.1"/>
</dbReference>
<sequence>MTWEEELFALLDDLEQQAESLYDADRQLELADRSRAEYHHVTLASRLMASVGQELVLDLPGIGPVPGVLERLASGWGLLRGQGQDWVFRTGAVLRVLGASPRSVPEVAWSPVARLGLGSALRRLADAGERCVLHLRDGGRQEGVLHRVGADFVEVVAGEGRLELVPFSALVAVQSRR</sequence>
<comment type="caution">
    <text evidence="2">The sequence shown here is derived from an EMBL/GenBank/DDBJ whole genome shotgun (WGS) entry which is preliminary data.</text>
</comment>
<keyword evidence="3" id="KW-1185">Reference proteome</keyword>
<proteinExistence type="predicted"/>
<evidence type="ECO:0000313" key="2">
    <source>
        <dbReference type="EMBL" id="NYD40967.1"/>
    </source>
</evidence>
<reference evidence="2 3" key="1">
    <citation type="submission" date="2020-07" db="EMBL/GenBank/DDBJ databases">
        <title>Sequencing the genomes of 1000 actinobacteria strains.</title>
        <authorList>
            <person name="Klenk H.-P."/>
        </authorList>
    </citation>
    <scope>NUCLEOTIDE SEQUENCE [LARGE SCALE GENOMIC DNA]</scope>
    <source>
        <strain evidence="2 3">DSM 21350</strain>
    </source>
</reference>
<protein>
    <submittedName>
        <fullName evidence="2">Uncharacterized protein</fullName>
    </submittedName>
</protein>
<gene>
    <name evidence="2" type="ORF">BJZ21_001050</name>
</gene>
<dbReference type="EMBL" id="JACCBG010000001">
    <property type="protein sequence ID" value="NYD40967.1"/>
    <property type="molecule type" value="Genomic_DNA"/>
</dbReference>
<dbReference type="AlphaFoldDB" id="A0A7Y9E4T1"/>
<evidence type="ECO:0000256" key="1">
    <source>
        <dbReference type="SAM" id="Coils"/>
    </source>
</evidence>
<feature type="coiled-coil region" evidence="1">
    <location>
        <begin position="4"/>
        <end position="31"/>
    </location>
</feature>